<protein>
    <submittedName>
        <fullName evidence="1">Uncharacterized protein</fullName>
    </submittedName>
</protein>
<reference evidence="1 2" key="1">
    <citation type="submission" date="2021-02" db="EMBL/GenBank/DDBJ databases">
        <authorList>
            <person name="Vanwijnsberghe S."/>
        </authorList>
    </citation>
    <scope>NUCLEOTIDE SEQUENCE [LARGE SCALE GENOMIC DNA]</scope>
    <source>
        <strain evidence="1 2">LMG 31837</strain>
    </source>
</reference>
<evidence type="ECO:0000313" key="1">
    <source>
        <dbReference type="EMBL" id="CAE6754571.1"/>
    </source>
</evidence>
<dbReference type="Proteomes" id="UP000672526">
    <property type="component" value="Unassembled WGS sequence"/>
</dbReference>
<organism evidence="1 2">
    <name type="scientific">Paraburkholderia haematera</name>
    <dbReference type="NCBI Taxonomy" id="2793077"/>
    <lineage>
        <taxon>Bacteria</taxon>
        <taxon>Pseudomonadati</taxon>
        <taxon>Pseudomonadota</taxon>
        <taxon>Betaproteobacteria</taxon>
        <taxon>Burkholderiales</taxon>
        <taxon>Burkholderiaceae</taxon>
        <taxon>Paraburkholderia</taxon>
    </lineage>
</organism>
<evidence type="ECO:0000313" key="2">
    <source>
        <dbReference type="Proteomes" id="UP000672526"/>
    </source>
</evidence>
<accession>A0ABM8RI62</accession>
<gene>
    <name evidence="1" type="ORF">R69888_03121</name>
</gene>
<dbReference type="EMBL" id="CAJNBK010000007">
    <property type="protein sequence ID" value="CAE6754571.1"/>
    <property type="molecule type" value="Genomic_DNA"/>
</dbReference>
<keyword evidence="2" id="KW-1185">Reference proteome</keyword>
<dbReference type="RefSeq" id="WP_211612084.1">
    <property type="nucleotide sequence ID" value="NZ_CAJNBK010000007.1"/>
</dbReference>
<comment type="caution">
    <text evidence="1">The sequence shown here is derived from an EMBL/GenBank/DDBJ whole genome shotgun (WGS) entry which is preliminary data.</text>
</comment>
<name>A0ABM8RI62_9BURK</name>
<sequence length="160" mass="17623">MSIQITDVASVSKKLESLGLGKVNGLSLLPDNLDDAKSVDQLLQQTEADTVRTLLRINKIPYTELFDDEHQPPYIQNYSYEWFGPTLLFSASLLTQDPNLTTVILGLLTNYLSDLFKGGSQGKVSLNIVIESADGSYKKIAYEGSPENLNSVVAVVERLK</sequence>
<proteinExistence type="predicted"/>